<dbReference type="PROSITE" id="PS51257">
    <property type="entry name" value="PROKAR_LIPOPROTEIN"/>
    <property type="match status" value="1"/>
</dbReference>
<feature type="chain" id="PRO_5013020242" evidence="1">
    <location>
        <begin position="18"/>
        <end position="257"/>
    </location>
</feature>
<dbReference type="RefSeq" id="WP_073084649.1">
    <property type="nucleotide sequence ID" value="NZ_FRBL01000007.1"/>
</dbReference>
<organism evidence="2 3">
    <name type="scientific">Chitinophaga jiangningensis</name>
    <dbReference type="NCBI Taxonomy" id="1419482"/>
    <lineage>
        <taxon>Bacteria</taxon>
        <taxon>Pseudomonadati</taxon>
        <taxon>Bacteroidota</taxon>
        <taxon>Chitinophagia</taxon>
        <taxon>Chitinophagales</taxon>
        <taxon>Chitinophagaceae</taxon>
        <taxon>Chitinophaga</taxon>
    </lineage>
</organism>
<keyword evidence="1" id="KW-0732">Signal</keyword>
<feature type="signal peptide" evidence="1">
    <location>
        <begin position="1"/>
        <end position="17"/>
    </location>
</feature>
<dbReference type="STRING" id="1419482.SAMN05444266_107496"/>
<keyword evidence="3" id="KW-1185">Reference proteome</keyword>
<evidence type="ECO:0000256" key="1">
    <source>
        <dbReference type="SAM" id="SignalP"/>
    </source>
</evidence>
<evidence type="ECO:0000313" key="2">
    <source>
        <dbReference type="EMBL" id="SHM35377.1"/>
    </source>
</evidence>
<gene>
    <name evidence="2" type="ORF">SAMN05444266_107496</name>
</gene>
<evidence type="ECO:0000313" key="3">
    <source>
        <dbReference type="Proteomes" id="UP000184420"/>
    </source>
</evidence>
<sequence>MKIFTLAFISAFLLLQACKFTGDKTAVTTTAADSSSQPADATSIKGIYSGDFGGSPIYITINYANGHQVAGYNIHKSLRRNLKGEMVKNGDQWQLTLNEPGDNQYDGKFEITLNAEDKTGSGKWTPNDPKATTPKTFKLKLINNEEGSSYDASTVAGYYTNMDSNSELQVGADGSVAMLLYTKINDSTYSDQAISVRGSWSYDKNDSTKVLINWIPNASWPDKTTLFNFTAPQENPESIEGKSLKTDSLVFTVLLAG</sequence>
<dbReference type="OrthoDB" id="353549at2"/>
<protein>
    <submittedName>
        <fullName evidence="2">Uncharacterized protein</fullName>
    </submittedName>
</protein>
<name>A0A1M7I4N2_9BACT</name>
<accession>A0A1M7I4N2</accession>
<dbReference type="Proteomes" id="UP000184420">
    <property type="component" value="Unassembled WGS sequence"/>
</dbReference>
<dbReference type="AlphaFoldDB" id="A0A1M7I4N2"/>
<dbReference type="EMBL" id="FRBL01000007">
    <property type="protein sequence ID" value="SHM35377.1"/>
    <property type="molecule type" value="Genomic_DNA"/>
</dbReference>
<proteinExistence type="predicted"/>
<reference evidence="2 3" key="1">
    <citation type="submission" date="2016-11" db="EMBL/GenBank/DDBJ databases">
        <authorList>
            <person name="Jaros S."/>
            <person name="Januszkiewicz K."/>
            <person name="Wedrychowicz H."/>
        </authorList>
    </citation>
    <scope>NUCLEOTIDE SEQUENCE [LARGE SCALE GENOMIC DNA]</scope>
    <source>
        <strain evidence="2 3">DSM 27406</strain>
    </source>
</reference>